<dbReference type="InterPro" id="IPR036188">
    <property type="entry name" value="FAD/NAD-bd_sf"/>
</dbReference>
<dbReference type="PANTHER" id="PTHR13847">
    <property type="entry name" value="SARCOSINE DEHYDROGENASE-RELATED"/>
    <property type="match status" value="1"/>
</dbReference>
<name>Q2S9M6_HAHCH</name>
<reference evidence="3 4" key="1">
    <citation type="journal article" date="2005" name="Nucleic Acids Res.">
        <title>Genomic blueprint of Hahella chejuensis, a marine microbe producing an algicidal agent.</title>
        <authorList>
            <person name="Jeong H."/>
            <person name="Yim J.H."/>
            <person name="Lee C."/>
            <person name="Choi S.-H."/>
            <person name="Park Y.K."/>
            <person name="Yoon S.H."/>
            <person name="Hur C.-G."/>
            <person name="Kang H.-Y."/>
            <person name="Kim D."/>
            <person name="Lee H.H."/>
            <person name="Park K.H."/>
            <person name="Park S.-H."/>
            <person name="Park H.-S."/>
            <person name="Lee H.K."/>
            <person name="Oh T.K."/>
            <person name="Kim J.F."/>
        </authorList>
    </citation>
    <scope>NUCLEOTIDE SEQUENCE [LARGE SCALE GENOMIC DNA]</scope>
    <source>
        <strain evidence="3 4">KCTC 2396</strain>
    </source>
</reference>
<dbReference type="Pfam" id="PF01266">
    <property type="entry name" value="DAO"/>
    <property type="match status" value="1"/>
</dbReference>
<proteinExistence type="predicted"/>
<dbReference type="AlphaFoldDB" id="Q2S9M6"/>
<dbReference type="HOGENOM" id="CLU_705707_0_0_6"/>
<organism evidence="3 4">
    <name type="scientific">Hahella chejuensis (strain KCTC 2396)</name>
    <dbReference type="NCBI Taxonomy" id="349521"/>
    <lineage>
        <taxon>Bacteria</taxon>
        <taxon>Pseudomonadati</taxon>
        <taxon>Pseudomonadota</taxon>
        <taxon>Gammaproteobacteria</taxon>
        <taxon>Oceanospirillales</taxon>
        <taxon>Hahellaceae</taxon>
        <taxon>Hahella</taxon>
    </lineage>
</organism>
<dbReference type="STRING" id="349521.HCH_05998"/>
<sequence>MAETLETDVVIIGGGIAGLWLNYRLRKAGYSTLLLEKKTLGGGQSVRSQGIIHGGAKYTLNGALTTAANAISEMPDRWRACLKGEGDVDLSSARVLSEYHYMWSRDRLVSKLTAFFASKAVRGKVSGDASIERPAAFNTPDFHGNFYALNELVLDVPTVINALIAPFSDGILQYDCTLPGALVQEQGEIVEMHLVGKNKRVRVKAKRFILAAGEGNESVLHGAQLHRPAMQRRPLHMVIVRHQYPHPVYAHCIGAGSKPLLTITTHYMQDGQPVWYLGGNLAETGVELDRETQINSAKTLVKDLLPWIDLGESRWSSFLIHRAEPQQKGMLRPDTAFVHSEKNILTCWPTKLALTPNLVDTVMAQLQADGVEPETACDLGTLSFLPRPGVSAPVWQEMLS</sequence>
<evidence type="ECO:0000313" key="4">
    <source>
        <dbReference type="Proteomes" id="UP000000238"/>
    </source>
</evidence>
<dbReference type="KEGG" id="hch:HCH_05998"/>
<dbReference type="RefSeq" id="WP_011399706.1">
    <property type="nucleotide sequence ID" value="NC_007645.1"/>
</dbReference>
<evidence type="ECO:0000256" key="1">
    <source>
        <dbReference type="ARBA" id="ARBA00023002"/>
    </source>
</evidence>
<keyword evidence="1" id="KW-0560">Oxidoreductase</keyword>
<dbReference type="SUPFAM" id="SSF51905">
    <property type="entry name" value="FAD/NAD(P)-binding domain"/>
    <property type="match status" value="1"/>
</dbReference>
<accession>Q2S9M6</accession>
<feature type="domain" description="FAD dependent oxidoreductase" evidence="2">
    <location>
        <begin position="8"/>
        <end position="244"/>
    </location>
</feature>
<dbReference type="OrthoDB" id="211690at2"/>
<dbReference type="GO" id="GO:0005737">
    <property type="term" value="C:cytoplasm"/>
    <property type="evidence" value="ECO:0007669"/>
    <property type="project" value="TreeGrafter"/>
</dbReference>
<keyword evidence="4" id="KW-1185">Reference proteome</keyword>
<dbReference type="Gene3D" id="3.30.9.10">
    <property type="entry name" value="D-Amino Acid Oxidase, subunit A, domain 2"/>
    <property type="match status" value="1"/>
</dbReference>
<dbReference type="EMBL" id="CP000155">
    <property type="protein sequence ID" value="ABC32648.1"/>
    <property type="molecule type" value="Genomic_DNA"/>
</dbReference>
<evidence type="ECO:0000259" key="2">
    <source>
        <dbReference type="Pfam" id="PF01266"/>
    </source>
</evidence>
<dbReference type="PANTHER" id="PTHR13847:SF289">
    <property type="entry name" value="GLYCINE OXIDASE"/>
    <property type="match status" value="1"/>
</dbReference>
<dbReference type="InterPro" id="IPR006076">
    <property type="entry name" value="FAD-dep_OxRdtase"/>
</dbReference>
<protein>
    <submittedName>
        <fullName evidence="3">Glycerol-3-phosphate dehydrogenase</fullName>
    </submittedName>
</protein>
<dbReference type="Gene3D" id="3.50.50.60">
    <property type="entry name" value="FAD/NAD(P)-binding domain"/>
    <property type="match status" value="1"/>
</dbReference>
<dbReference type="GO" id="GO:0016491">
    <property type="term" value="F:oxidoreductase activity"/>
    <property type="evidence" value="ECO:0007669"/>
    <property type="project" value="UniProtKB-KW"/>
</dbReference>
<evidence type="ECO:0000313" key="3">
    <source>
        <dbReference type="EMBL" id="ABC32648.1"/>
    </source>
</evidence>
<gene>
    <name evidence="3" type="ordered locus">HCH_05998</name>
</gene>
<dbReference type="eggNOG" id="COG0665">
    <property type="taxonomic scope" value="Bacteria"/>
</dbReference>
<dbReference type="Proteomes" id="UP000000238">
    <property type="component" value="Chromosome"/>
</dbReference>